<feature type="transmembrane region" description="Helical" evidence="2">
    <location>
        <begin position="21"/>
        <end position="44"/>
    </location>
</feature>
<evidence type="ECO:0000313" key="5">
    <source>
        <dbReference type="Proteomes" id="UP000032483"/>
    </source>
</evidence>
<feature type="transmembrane region" description="Helical" evidence="2">
    <location>
        <begin position="78"/>
        <end position="96"/>
    </location>
</feature>
<sequence length="358" mass="40119">MQNQTQYYDTVPLEYRKLSGWMIFFIVTQVLGMFSNLNSTLSFLRSGASLWVFFTLLVIVLQVLMLIFLGTRRREFCYFYYAIGAVNIFLYFRMFFLPGADVPLTFVQLISWALVFTAWCVYFSKSARLKYYFIWNDNENQQFLAVYEQKVLFLLDAVSGAHAASSFAYMPAQHVQAVILYPAAAYVCGLPESANLMNAYPLVLERIPVFLGHSETIYSNALRQYDLYHAAFLRREMEPPLDAIACEVVRALDPSRVSVPEVSAMLSSIRKAYQTAFSAAAATSYTPYPAAAQQPAAQPIAQPVPTPTPRPVFAPDAVPPSTAQPDPQPPAIRYCQFCGAPYSAQAKFCTQCGAQLPS</sequence>
<name>A0A0D8J1B4_9FIRM</name>
<feature type="compositionally biased region" description="Pro residues" evidence="1">
    <location>
        <begin position="302"/>
        <end position="312"/>
    </location>
</feature>
<feature type="transmembrane region" description="Helical" evidence="2">
    <location>
        <begin position="50"/>
        <end position="71"/>
    </location>
</feature>
<keyword evidence="2" id="KW-0812">Transmembrane</keyword>
<dbReference type="GeneID" id="42856278"/>
<protein>
    <recommendedName>
        <fullName evidence="3">Zinc-ribbon domain-containing protein</fullName>
    </recommendedName>
</protein>
<organism evidence="4 5">
    <name type="scientific">Ruthenibacterium lactatiformans</name>
    <dbReference type="NCBI Taxonomy" id="1550024"/>
    <lineage>
        <taxon>Bacteria</taxon>
        <taxon>Bacillati</taxon>
        <taxon>Bacillota</taxon>
        <taxon>Clostridia</taxon>
        <taxon>Eubacteriales</taxon>
        <taxon>Oscillospiraceae</taxon>
        <taxon>Ruthenibacterium</taxon>
    </lineage>
</organism>
<comment type="caution">
    <text evidence="4">The sequence shown here is derived from an EMBL/GenBank/DDBJ whole genome shotgun (WGS) entry which is preliminary data.</text>
</comment>
<feature type="region of interest" description="Disordered" evidence="1">
    <location>
        <begin position="296"/>
        <end position="326"/>
    </location>
</feature>
<evidence type="ECO:0000259" key="3">
    <source>
        <dbReference type="Pfam" id="PF13240"/>
    </source>
</evidence>
<feature type="domain" description="Zinc-ribbon" evidence="3">
    <location>
        <begin position="334"/>
        <end position="356"/>
    </location>
</feature>
<dbReference type="RefSeq" id="WP_050004954.1">
    <property type="nucleotide sequence ID" value="NZ_JBKVGE010000031.1"/>
</dbReference>
<accession>A0A0D8J1B4</accession>
<dbReference type="InterPro" id="IPR026870">
    <property type="entry name" value="Zinc_ribbon_dom"/>
</dbReference>
<dbReference type="Proteomes" id="UP000032483">
    <property type="component" value="Unassembled WGS sequence"/>
</dbReference>
<keyword evidence="2" id="KW-0472">Membrane</keyword>
<keyword evidence="5" id="KW-1185">Reference proteome</keyword>
<dbReference type="AlphaFoldDB" id="A0A0D8J1B4"/>
<gene>
    <name evidence="4" type="ORF">TQ39_06570</name>
</gene>
<dbReference type="Pfam" id="PF13240">
    <property type="entry name" value="Zn_Ribbon_1"/>
    <property type="match status" value="1"/>
</dbReference>
<dbReference type="EMBL" id="JXXK01000006">
    <property type="protein sequence ID" value="KJF40549.1"/>
    <property type="molecule type" value="Genomic_DNA"/>
</dbReference>
<keyword evidence="2" id="KW-1133">Transmembrane helix</keyword>
<evidence type="ECO:0000256" key="2">
    <source>
        <dbReference type="SAM" id="Phobius"/>
    </source>
</evidence>
<evidence type="ECO:0000313" key="4">
    <source>
        <dbReference type="EMBL" id="KJF40549.1"/>
    </source>
</evidence>
<feature type="transmembrane region" description="Helical" evidence="2">
    <location>
        <begin position="102"/>
        <end position="123"/>
    </location>
</feature>
<reference evidence="4" key="1">
    <citation type="submission" date="2015-02" db="EMBL/GenBank/DDBJ databases">
        <title>A novel member of the family Ruminococcaceae isolated from human feces.</title>
        <authorList>
            <person name="Shkoporov A.N."/>
            <person name="Chaplin A.V."/>
            <person name="Motuzova O.V."/>
            <person name="Kafarskaia L.I."/>
            <person name="Khokhlova E.V."/>
            <person name="Efimov B.A."/>
        </authorList>
    </citation>
    <scope>NUCLEOTIDE SEQUENCE [LARGE SCALE GENOMIC DNA]</scope>
    <source>
        <strain evidence="4">585-1</strain>
    </source>
</reference>
<proteinExistence type="predicted"/>
<evidence type="ECO:0000256" key="1">
    <source>
        <dbReference type="SAM" id="MobiDB-lite"/>
    </source>
</evidence>
<feature type="compositionally biased region" description="Low complexity" evidence="1">
    <location>
        <begin position="313"/>
        <end position="325"/>
    </location>
</feature>